<dbReference type="RefSeq" id="WP_076535605.1">
    <property type="nucleotide sequence ID" value="NZ_FOAC01000011.1"/>
</dbReference>
<dbReference type="OrthoDB" id="1522797at2"/>
<sequence length="62" mass="6700">MTFETPAIGAKFSQLGDLLKNPLTSIGRDTDALSSINRMSACAAFLGALFYWVRSIDSTQSL</sequence>
<dbReference type="STRING" id="573024.SAMN05216208_0023"/>
<organism evidence="1 2">
    <name type="scientific">Roseovarius nanhaiticus</name>
    <dbReference type="NCBI Taxonomy" id="573024"/>
    <lineage>
        <taxon>Bacteria</taxon>
        <taxon>Pseudomonadati</taxon>
        <taxon>Pseudomonadota</taxon>
        <taxon>Alphaproteobacteria</taxon>
        <taxon>Rhodobacterales</taxon>
        <taxon>Roseobacteraceae</taxon>
        <taxon>Roseovarius</taxon>
    </lineage>
</organism>
<name>A0A1N7HNH2_9RHOB</name>
<protein>
    <submittedName>
        <fullName evidence="1">Uncharacterized protein</fullName>
    </submittedName>
</protein>
<dbReference type="EMBL" id="FTNV01000007">
    <property type="protein sequence ID" value="SIS26353.1"/>
    <property type="molecule type" value="Genomic_DNA"/>
</dbReference>
<accession>A0A1N7HNH2</accession>
<dbReference type="Proteomes" id="UP000186019">
    <property type="component" value="Unassembled WGS sequence"/>
</dbReference>
<reference evidence="1 2" key="1">
    <citation type="submission" date="2017-01" db="EMBL/GenBank/DDBJ databases">
        <authorList>
            <person name="Mah S.A."/>
            <person name="Swanson W.J."/>
            <person name="Moy G.W."/>
            <person name="Vacquier V.D."/>
        </authorList>
    </citation>
    <scope>NUCLEOTIDE SEQUENCE [LARGE SCALE GENOMIC DNA]</scope>
    <source>
        <strain evidence="1 2">DSM 29590</strain>
    </source>
</reference>
<keyword evidence="2" id="KW-1185">Reference proteome</keyword>
<dbReference type="AlphaFoldDB" id="A0A1N7HNH2"/>
<evidence type="ECO:0000313" key="1">
    <source>
        <dbReference type="EMBL" id="SIS26353.1"/>
    </source>
</evidence>
<proteinExistence type="predicted"/>
<evidence type="ECO:0000313" key="2">
    <source>
        <dbReference type="Proteomes" id="UP000186019"/>
    </source>
</evidence>
<gene>
    <name evidence="1" type="ORF">SAMN05421666_3522</name>
</gene>